<proteinExistence type="inferred from homology"/>
<gene>
    <name evidence="5" type="ORF">JT362_20995</name>
</gene>
<dbReference type="InterPro" id="IPR051531">
    <property type="entry name" value="N-acetyltransferase"/>
</dbReference>
<evidence type="ECO:0000313" key="6">
    <source>
        <dbReference type="Proteomes" id="UP001156441"/>
    </source>
</evidence>
<dbReference type="Pfam" id="PF13302">
    <property type="entry name" value="Acetyltransf_3"/>
    <property type="match status" value="1"/>
</dbReference>
<name>A0ABT2JCK5_9PSEU</name>
<comment type="caution">
    <text evidence="5">The sequence shown here is derived from an EMBL/GenBank/DDBJ whole genome shotgun (WGS) entry which is preliminary data.</text>
</comment>
<keyword evidence="1" id="KW-0808">Transferase</keyword>
<dbReference type="EMBL" id="JAFFZE010000016">
    <property type="protein sequence ID" value="MCT2585599.1"/>
    <property type="molecule type" value="Genomic_DNA"/>
</dbReference>
<reference evidence="5 6" key="1">
    <citation type="submission" date="2021-02" db="EMBL/GenBank/DDBJ databases">
        <title>Actinophytocola xerophila sp. nov., isolated from soil of cotton cropping field.</title>
        <authorList>
            <person name="Huang R."/>
            <person name="Chen X."/>
            <person name="Ge X."/>
            <person name="Liu W."/>
        </authorList>
    </citation>
    <scope>NUCLEOTIDE SEQUENCE [LARGE SCALE GENOMIC DNA]</scope>
    <source>
        <strain evidence="5 6">S1-96</strain>
    </source>
</reference>
<feature type="domain" description="N-acetyltransferase" evidence="4">
    <location>
        <begin position="13"/>
        <end position="158"/>
    </location>
</feature>
<dbReference type="SUPFAM" id="SSF55729">
    <property type="entry name" value="Acyl-CoA N-acyltransferases (Nat)"/>
    <property type="match status" value="1"/>
</dbReference>
<dbReference type="Proteomes" id="UP001156441">
    <property type="component" value="Unassembled WGS sequence"/>
</dbReference>
<evidence type="ECO:0000256" key="3">
    <source>
        <dbReference type="ARBA" id="ARBA00038502"/>
    </source>
</evidence>
<accession>A0ABT2JCK5</accession>
<keyword evidence="2" id="KW-0012">Acyltransferase</keyword>
<dbReference type="PROSITE" id="PS51186">
    <property type="entry name" value="GNAT"/>
    <property type="match status" value="1"/>
</dbReference>
<evidence type="ECO:0000259" key="4">
    <source>
        <dbReference type="PROSITE" id="PS51186"/>
    </source>
</evidence>
<sequence>MERLRVDHAGALLAFERKNRGYFAASVPDRGDAYFARFEERHRELIAEQEAGGIHFHLVVGDGGEVLGRVNLVDVADGAAELGFRVAEKVAGRGVATAAVREVCGLAVAEYGLRTLRASAAVENVGSRAVLARVGFVPTGEEVLLSGKRGLRFVLSLPVGGSQ</sequence>
<dbReference type="PANTHER" id="PTHR43792">
    <property type="entry name" value="GNAT FAMILY, PUTATIVE (AFU_ORTHOLOGUE AFUA_3G00765)-RELATED-RELATED"/>
    <property type="match status" value="1"/>
</dbReference>
<dbReference type="PANTHER" id="PTHR43792:SF8">
    <property type="entry name" value="[RIBOSOMAL PROTEIN US5]-ALANINE N-ACETYLTRANSFERASE"/>
    <property type="match status" value="1"/>
</dbReference>
<comment type="similarity">
    <text evidence="3">Belongs to the acetyltransferase family. RimJ subfamily.</text>
</comment>
<evidence type="ECO:0000313" key="5">
    <source>
        <dbReference type="EMBL" id="MCT2585599.1"/>
    </source>
</evidence>
<organism evidence="5 6">
    <name type="scientific">Actinophytocola gossypii</name>
    <dbReference type="NCBI Taxonomy" id="2812003"/>
    <lineage>
        <taxon>Bacteria</taxon>
        <taxon>Bacillati</taxon>
        <taxon>Actinomycetota</taxon>
        <taxon>Actinomycetes</taxon>
        <taxon>Pseudonocardiales</taxon>
        <taxon>Pseudonocardiaceae</taxon>
    </lineage>
</organism>
<dbReference type="RefSeq" id="WP_260193250.1">
    <property type="nucleotide sequence ID" value="NZ_JAFFZE010000016.1"/>
</dbReference>
<evidence type="ECO:0000256" key="2">
    <source>
        <dbReference type="ARBA" id="ARBA00023315"/>
    </source>
</evidence>
<keyword evidence="6" id="KW-1185">Reference proteome</keyword>
<dbReference type="InterPro" id="IPR016181">
    <property type="entry name" value="Acyl_CoA_acyltransferase"/>
</dbReference>
<evidence type="ECO:0000256" key="1">
    <source>
        <dbReference type="ARBA" id="ARBA00022679"/>
    </source>
</evidence>
<dbReference type="Gene3D" id="3.40.630.30">
    <property type="match status" value="1"/>
</dbReference>
<protein>
    <submittedName>
        <fullName evidence="5">GNAT family N-acetyltransferase</fullName>
    </submittedName>
</protein>
<dbReference type="InterPro" id="IPR000182">
    <property type="entry name" value="GNAT_dom"/>
</dbReference>